<dbReference type="Proteomes" id="UP000253437">
    <property type="component" value="Unassembled WGS sequence"/>
</dbReference>
<accession>A0A8B3DAA2</accession>
<comment type="caution">
    <text evidence="1">The sequence shown here is derived from an EMBL/GenBank/DDBJ whole genome shotgun (WGS) entry which is preliminary data.</text>
</comment>
<evidence type="ECO:0000313" key="2">
    <source>
        <dbReference type="Proteomes" id="UP000253437"/>
    </source>
</evidence>
<feature type="non-terminal residue" evidence="1">
    <location>
        <position position="1"/>
    </location>
</feature>
<proteinExistence type="predicted"/>
<organism evidence="1 2">
    <name type="scientific">Vibrio harveyi</name>
    <name type="common">Beneckea harveyi</name>
    <dbReference type="NCBI Taxonomy" id="669"/>
    <lineage>
        <taxon>Bacteria</taxon>
        <taxon>Pseudomonadati</taxon>
        <taxon>Pseudomonadota</taxon>
        <taxon>Gammaproteobacteria</taxon>
        <taxon>Vibrionales</taxon>
        <taxon>Vibrionaceae</taxon>
        <taxon>Vibrio</taxon>
    </lineage>
</organism>
<evidence type="ECO:0000313" key="1">
    <source>
        <dbReference type="EMBL" id="RIV98791.1"/>
    </source>
</evidence>
<protein>
    <recommendedName>
        <fullName evidence="3">Pilus assembly protein C-terminal domain-containing protein</fullName>
    </recommendedName>
</protein>
<dbReference type="EMBL" id="QOUW02000276">
    <property type="protein sequence ID" value="RIV98791.1"/>
    <property type="molecule type" value="Genomic_DNA"/>
</dbReference>
<dbReference type="AlphaFoldDB" id="A0A8B3DAA2"/>
<name>A0A8B3DAA2_VIBHA</name>
<sequence>NYLSITGEDEFSDYQSESLSASWSKFAFGGTLSLSANYSLNDNYDNQWSAHLMWTVNFNDNTHGSFSTLVNDSGYSDTKSVLTYSKQLDEASVSSSAGVTLGGDGVESELSLNVNGTSSYARYGAYGYLTDSGEYSLSGNFSTTQVLSKKGIMSTPDKGKSFIGIAPEWNENKEDTTDSELTYYISSDNGFQRKSDVSTKMKELIRLPEYTETELELDGDLTNVEIDKGSIAGFSLPGTLFVLDSKLTALESQMFVVSDVNGQPLDQLRCFGPGCKDVERLTDDGVFRVNYRDRMPFALVSNKKMCVFDIGAIGSRYIHAYCLPGLENPYAMDSAEDNSKSRSVGDLRLMGRYEFNAESAKLIERLEDISINPRVIKVGRARYIYIPSYTKYTVEQQMLLDSLEVYAMHDDTKNDKSFSVR</sequence>
<reference evidence="1 2" key="1">
    <citation type="submission" date="2018-08" db="EMBL/GenBank/DDBJ databases">
        <title>Vibrio harveyi strains pathogenic to white snook Centropomus viridis Lockington (1877) and potential probiotic bacteria.</title>
        <authorList>
            <person name="Soto-Rodriguez S."/>
            <person name="Gomez-Gil B."/>
            <person name="Lozano-Olvera R."/>
        </authorList>
    </citation>
    <scope>NUCLEOTIDE SEQUENCE [LARGE SCALE GENOMIC DNA]</scope>
    <source>
        <strain evidence="1 2">CAIM 1508</strain>
    </source>
</reference>
<evidence type="ECO:0008006" key="3">
    <source>
        <dbReference type="Google" id="ProtNLM"/>
    </source>
</evidence>
<gene>
    <name evidence="1" type="ORF">DS957_028545</name>
</gene>